<dbReference type="OrthoDB" id="484429at2"/>
<evidence type="ECO:0000313" key="1">
    <source>
        <dbReference type="EMBL" id="BAY87701.1"/>
    </source>
</evidence>
<keyword evidence="2" id="KW-1185">Reference proteome</keyword>
<organism evidence="1 2">
    <name type="scientific">Calothrix parasitica NIES-267</name>
    <dbReference type="NCBI Taxonomy" id="1973488"/>
    <lineage>
        <taxon>Bacteria</taxon>
        <taxon>Bacillati</taxon>
        <taxon>Cyanobacteriota</taxon>
        <taxon>Cyanophyceae</taxon>
        <taxon>Nostocales</taxon>
        <taxon>Calotrichaceae</taxon>
        <taxon>Calothrix</taxon>
    </lineage>
</organism>
<keyword evidence="1" id="KW-0614">Plasmid</keyword>
<reference evidence="1 2" key="1">
    <citation type="submission" date="2017-06" db="EMBL/GenBank/DDBJ databases">
        <title>Genome sequencing of cyanobaciteial culture collection at National Institute for Environmental Studies (NIES).</title>
        <authorList>
            <person name="Hirose Y."/>
            <person name="Shimura Y."/>
            <person name="Fujisawa T."/>
            <person name="Nakamura Y."/>
            <person name="Kawachi M."/>
        </authorList>
    </citation>
    <scope>NUCLEOTIDE SEQUENCE [LARGE SCALE GENOMIC DNA]</scope>
    <source>
        <strain evidence="1 2">NIES-267</strain>
        <plasmid evidence="2">Plasmid1 dna</plasmid>
    </source>
</reference>
<dbReference type="EMBL" id="AP018228">
    <property type="protein sequence ID" value="BAY87701.1"/>
    <property type="molecule type" value="Genomic_DNA"/>
</dbReference>
<dbReference type="Proteomes" id="UP000218418">
    <property type="component" value="Plasmid plasmid1"/>
</dbReference>
<gene>
    <name evidence="1" type="ORF">NIES267_72250</name>
</gene>
<protein>
    <submittedName>
        <fullName evidence="1">Uncharacterized protein</fullName>
    </submittedName>
</protein>
<name>A0A1Z4M2R5_9CYAN</name>
<geneLocation type="plasmid" evidence="2">
    <name>Plasmid1 dna</name>
</geneLocation>
<evidence type="ECO:0000313" key="2">
    <source>
        <dbReference type="Proteomes" id="UP000218418"/>
    </source>
</evidence>
<accession>A0A1Z4M2R5</accession>
<sequence>MSKHDTWATVAKDSLLAESAKFFPQEEIPLRDPFPFPLSANGQTTIDFYLIDVERIELYQYSELRAAYNFRLRLSDKELTEYIRKNGGFPIHMNFVYQKFYGAESYQRMIEFMDFIEQNPEPSKQKYIAFCDDQYNRWIVGNEEPSPLPKTFEEYDPRFQTPELEMALVKKQIEKELADYSYLNVPTVKPSFDFLNKIDSNDSDELIDLDELFGDD</sequence>
<proteinExistence type="predicted"/>
<dbReference type="AlphaFoldDB" id="A0A1Z4M2R5"/>